<reference evidence="3 4" key="1">
    <citation type="submission" date="2020-10" db="EMBL/GenBank/DDBJ databases">
        <title>Phylogeny of dyella-like bacteria.</title>
        <authorList>
            <person name="Fu J."/>
        </authorList>
    </citation>
    <scope>NUCLEOTIDE SEQUENCE [LARGE SCALE GENOMIC DNA]</scope>
    <source>
        <strain evidence="3 4">DHOB09</strain>
    </source>
</reference>
<evidence type="ECO:0000256" key="2">
    <source>
        <dbReference type="SAM" id="SignalP"/>
    </source>
</evidence>
<accession>A0ABX7GRA6</accession>
<gene>
    <name evidence="3" type="ORF">ISN74_15200</name>
</gene>
<sequence>MSFATKKSLFASILASVLVAGYAGAASSMQAIAPDGAPASAPVPVPPPSSAPADGSSYFSKHFSTDALAAEVKNTVIQANLAPVPFNKIVAQTRDQVTTSGGQPGQTGQANPTTYTVTVVLENAGHGLIRRMQAVQSQDANLVTRFDLTYRGYFPFLTQTIPANANALPPIVEARKVLRFDTNTDGHLVFAYQYGANGQATFADPGQVICNVGKDYSASELNAAIQGQARELNCQTVDTNGIVTDKMKLAYLEKYGVALVLHTQNPESSLDSTVTDFTVE</sequence>
<dbReference type="EMBL" id="CP064030">
    <property type="protein sequence ID" value="QRN52785.1"/>
    <property type="molecule type" value="Genomic_DNA"/>
</dbReference>
<proteinExistence type="predicted"/>
<feature type="chain" id="PRO_5045187008" evidence="2">
    <location>
        <begin position="26"/>
        <end position="280"/>
    </location>
</feature>
<dbReference type="Proteomes" id="UP000663181">
    <property type="component" value="Chromosome"/>
</dbReference>
<name>A0ABX7GRA6_9GAMM</name>
<keyword evidence="4" id="KW-1185">Reference proteome</keyword>
<feature type="region of interest" description="Disordered" evidence="1">
    <location>
        <begin position="36"/>
        <end position="56"/>
    </location>
</feature>
<feature type="signal peptide" evidence="2">
    <location>
        <begin position="1"/>
        <end position="25"/>
    </location>
</feature>
<evidence type="ECO:0000313" key="3">
    <source>
        <dbReference type="EMBL" id="QRN52785.1"/>
    </source>
</evidence>
<evidence type="ECO:0000256" key="1">
    <source>
        <dbReference type="SAM" id="MobiDB-lite"/>
    </source>
</evidence>
<protein>
    <submittedName>
        <fullName evidence="3">Uncharacterized protein</fullName>
    </submittedName>
</protein>
<organism evidence="3 4">
    <name type="scientific">Dyella caseinilytica</name>
    <dbReference type="NCBI Taxonomy" id="1849581"/>
    <lineage>
        <taxon>Bacteria</taxon>
        <taxon>Pseudomonadati</taxon>
        <taxon>Pseudomonadota</taxon>
        <taxon>Gammaproteobacteria</taxon>
        <taxon>Lysobacterales</taxon>
        <taxon>Rhodanobacteraceae</taxon>
        <taxon>Dyella</taxon>
    </lineage>
</organism>
<feature type="compositionally biased region" description="Pro residues" evidence="1">
    <location>
        <begin position="41"/>
        <end position="50"/>
    </location>
</feature>
<evidence type="ECO:0000313" key="4">
    <source>
        <dbReference type="Proteomes" id="UP000663181"/>
    </source>
</evidence>
<keyword evidence="2" id="KW-0732">Signal</keyword>
<dbReference type="RefSeq" id="WP_188800020.1">
    <property type="nucleotide sequence ID" value="NZ_BMIZ01000002.1"/>
</dbReference>